<gene>
    <name evidence="2" type="ORF">PCASD_20974</name>
</gene>
<evidence type="ECO:0000256" key="1">
    <source>
        <dbReference type="SAM" id="MobiDB-lite"/>
    </source>
</evidence>
<evidence type="ECO:0000313" key="2">
    <source>
        <dbReference type="EMBL" id="PLW12974.1"/>
    </source>
</evidence>
<feature type="compositionally biased region" description="Basic residues" evidence="1">
    <location>
        <begin position="61"/>
        <end position="74"/>
    </location>
</feature>
<accession>A0A2N5SIB1</accession>
<proteinExistence type="predicted"/>
<feature type="compositionally biased region" description="Low complexity" evidence="1">
    <location>
        <begin position="180"/>
        <end position="189"/>
    </location>
</feature>
<name>A0A2N5SIB1_9BASI</name>
<dbReference type="Proteomes" id="UP000235392">
    <property type="component" value="Unassembled WGS sequence"/>
</dbReference>
<dbReference type="AlphaFoldDB" id="A0A2N5SIB1"/>
<feature type="region of interest" description="Disordered" evidence="1">
    <location>
        <begin position="52"/>
        <end position="134"/>
    </location>
</feature>
<comment type="caution">
    <text evidence="2">The sequence shown here is derived from an EMBL/GenBank/DDBJ whole genome shotgun (WGS) entry which is preliminary data.</text>
</comment>
<organism evidence="2 3">
    <name type="scientific">Puccinia coronata f. sp. avenae</name>
    <dbReference type="NCBI Taxonomy" id="200324"/>
    <lineage>
        <taxon>Eukaryota</taxon>
        <taxon>Fungi</taxon>
        <taxon>Dikarya</taxon>
        <taxon>Basidiomycota</taxon>
        <taxon>Pucciniomycotina</taxon>
        <taxon>Pucciniomycetes</taxon>
        <taxon>Pucciniales</taxon>
        <taxon>Pucciniaceae</taxon>
        <taxon>Puccinia</taxon>
    </lineage>
</organism>
<reference evidence="2 3" key="1">
    <citation type="submission" date="2017-11" db="EMBL/GenBank/DDBJ databases">
        <title>De novo assembly and phasing of dikaryotic genomes from two isolates of Puccinia coronata f. sp. avenae, the causal agent of oat crown rust.</title>
        <authorList>
            <person name="Miller M.E."/>
            <person name="Zhang Y."/>
            <person name="Omidvar V."/>
            <person name="Sperschneider J."/>
            <person name="Schwessinger B."/>
            <person name="Raley C."/>
            <person name="Palmer J.M."/>
            <person name="Garnica D."/>
            <person name="Upadhyaya N."/>
            <person name="Rathjen J."/>
            <person name="Taylor J.M."/>
            <person name="Park R.F."/>
            <person name="Dodds P.N."/>
            <person name="Hirsch C.D."/>
            <person name="Kianian S.F."/>
            <person name="Figueroa M."/>
        </authorList>
    </citation>
    <scope>NUCLEOTIDE SEQUENCE [LARGE SCALE GENOMIC DNA]</scope>
    <source>
        <strain evidence="2">12SD80</strain>
    </source>
</reference>
<feature type="region of interest" description="Disordered" evidence="1">
    <location>
        <begin position="180"/>
        <end position="209"/>
    </location>
</feature>
<dbReference type="EMBL" id="PGCI01000867">
    <property type="protein sequence ID" value="PLW12974.1"/>
    <property type="molecule type" value="Genomic_DNA"/>
</dbReference>
<sequence>MLTNNSASINPSQQGVPLDQWLCARRFPSQQRPCMVAASLVPASAELAAMASLGGQQRSTKAARQKAKSQAKSRKTGEDPSDIPLPSLGPADDAPDTSILDILGSSEMPGFTQPLKHSHTDISPAPSMTKDEATTKSEEVLALAMLNKLLGKPGRAEMLFRIYKKMLDKLVIDDPTSTAPAAASTLVPSKRSSEAPATSNGEKKSRGPLFNPEKCNCSTNLVFTQYFDRNIREMWGPIPLTIFDQKWQAAALAYQTEKRPSQSKTSGEKSGCYNGYPYPSEWSLTAGEWERLYRLFDHTLREVYNFNLFCDWLATHKRHVDGLLNNKCFMVALRYNIWVRANAFAVHIHEEEDHYVTNIGKWKQDIANQCYATAVKFGEISFTDNPYAFGGTRAGWDPLTGKPKPTKARNNQPFADLGGDDKAKADVAAVVFPAAPEVLAAATVTGALAAAMTGPCTRSDRICKAHLPVPF</sequence>
<protein>
    <submittedName>
        <fullName evidence="2">Uncharacterized protein</fullName>
    </submittedName>
</protein>
<evidence type="ECO:0000313" key="3">
    <source>
        <dbReference type="Proteomes" id="UP000235392"/>
    </source>
</evidence>